<gene>
    <name evidence="1" type="ORF">BN873_10209</name>
</gene>
<proteinExistence type="predicted"/>
<organism evidence="1 2">
    <name type="scientific">Candidatus Competibacter denitrificans Run_A_D11</name>
    <dbReference type="NCBI Taxonomy" id="1400863"/>
    <lineage>
        <taxon>Bacteria</taxon>
        <taxon>Pseudomonadati</taxon>
        <taxon>Pseudomonadota</taxon>
        <taxon>Gammaproteobacteria</taxon>
        <taxon>Candidatus Competibacteraceae</taxon>
        <taxon>Candidatus Competibacter</taxon>
    </lineage>
</organism>
<name>W6MAW6_9GAMM</name>
<dbReference type="AlphaFoldDB" id="W6MAW6"/>
<sequence>MYETRQLGPAKLEVFTQLKNQISFSDFCPPAGTIEFNAYDGFLSNSLRLFQISFPGYELEAKIHDGKVFIRRNDYYQYSEEFKGLGKCHVAVQWDTDSIACGVMPESSTSASMDAHMRAVRTPFTAPPLELVRTLRTHNLLSNSSYRNADDLFSTILDCLHFCEQDIRKHGCERFSWGKNGDKSHPLDEPEISRFVAGYLSSHGTARNFEVTCEPIAGSGNLDFYIVAPIKNAGLGKVAIEAKKADSVQLVHGFNVQLPEYMVRLGTNYGVFLTYWLKSGTYPYPKQNTYAELEIDKLHPLQRPPTVRTIGLDLSYGPSPSRKA</sequence>
<dbReference type="STRING" id="1400863.BN873_10209"/>
<keyword evidence="2" id="KW-1185">Reference proteome</keyword>
<reference evidence="1" key="2">
    <citation type="submission" date="2014-03" db="EMBL/GenBank/DDBJ databases">
        <title>Candidatus Competibacter-lineage genomes retrieved from metagenomes reveal functional metabolic diversity.</title>
        <authorList>
            <person name="McIlroy S.J."/>
            <person name="Albertsen M."/>
            <person name="Andresen E.K."/>
            <person name="Saunders A.M."/>
            <person name="Kristiansen R."/>
            <person name="Stokholm-Bjerregaard M."/>
            <person name="Nielsen K.L."/>
            <person name="Nielsen P.H."/>
        </authorList>
    </citation>
    <scope>NUCLEOTIDE SEQUENCE</scope>
    <source>
        <strain evidence="1">Run_A_D11</strain>
    </source>
</reference>
<protein>
    <submittedName>
        <fullName evidence="1">Uncharacterized protein</fullName>
    </submittedName>
</protein>
<dbReference type="EMBL" id="CBTJ020000001">
    <property type="protein sequence ID" value="CDI00953.1"/>
    <property type="molecule type" value="Genomic_DNA"/>
</dbReference>
<dbReference type="OrthoDB" id="212459at2"/>
<dbReference type="RefSeq" id="WP_048670029.1">
    <property type="nucleotide sequence ID" value="NZ_CBTJ020000001.1"/>
</dbReference>
<evidence type="ECO:0000313" key="2">
    <source>
        <dbReference type="Proteomes" id="UP000035760"/>
    </source>
</evidence>
<comment type="caution">
    <text evidence="1">The sequence shown here is derived from an EMBL/GenBank/DDBJ whole genome shotgun (WGS) entry which is preliminary data.</text>
</comment>
<evidence type="ECO:0000313" key="1">
    <source>
        <dbReference type="EMBL" id="CDI00953.1"/>
    </source>
</evidence>
<dbReference type="Proteomes" id="UP000035760">
    <property type="component" value="Unassembled WGS sequence"/>
</dbReference>
<accession>W6MAW6</accession>
<reference evidence="1" key="1">
    <citation type="submission" date="2013-07" db="EMBL/GenBank/DDBJ databases">
        <authorList>
            <person name="McIlroy S."/>
        </authorList>
    </citation>
    <scope>NUCLEOTIDE SEQUENCE [LARGE SCALE GENOMIC DNA]</scope>
    <source>
        <strain evidence="1">Run_A_D11</strain>
    </source>
</reference>